<name>A0A7W7QTG5_9ACTN</name>
<comment type="caution">
    <text evidence="1">The sequence shown here is derived from an EMBL/GenBank/DDBJ whole genome shotgun (WGS) entry which is preliminary data.</text>
</comment>
<dbReference type="RefSeq" id="WP_184721299.1">
    <property type="nucleotide sequence ID" value="NZ_JACHJP010000009.1"/>
</dbReference>
<organism evidence="1 2">
    <name type="scientific">Streptosporangium saharense</name>
    <dbReference type="NCBI Taxonomy" id="1706840"/>
    <lineage>
        <taxon>Bacteria</taxon>
        <taxon>Bacillati</taxon>
        <taxon>Actinomycetota</taxon>
        <taxon>Actinomycetes</taxon>
        <taxon>Streptosporangiales</taxon>
        <taxon>Streptosporangiaceae</taxon>
        <taxon>Streptosporangium</taxon>
    </lineage>
</organism>
<dbReference type="AlphaFoldDB" id="A0A7W7QTG5"/>
<dbReference type="Proteomes" id="UP000552644">
    <property type="component" value="Unassembled WGS sequence"/>
</dbReference>
<evidence type="ECO:0000313" key="2">
    <source>
        <dbReference type="Proteomes" id="UP000552644"/>
    </source>
</evidence>
<gene>
    <name evidence="1" type="ORF">FHS44_006391</name>
</gene>
<dbReference type="EMBL" id="JACHJP010000009">
    <property type="protein sequence ID" value="MBB4919249.1"/>
    <property type="molecule type" value="Genomic_DNA"/>
</dbReference>
<sequence>MLWKATMSAFPNRAEVLSISDYSGCDSANSGAWLDFEIKPEATREEIEGALERTGWSKNVKRFMPYGSSLVLDMARRWEGRAIGLTLSKEPENASRTAWVLEVQAVDHCWTNEQYTCPD</sequence>
<keyword evidence="2" id="KW-1185">Reference proteome</keyword>
<accession>A0A7W7QTG5</accession>
<protein>
    <submittedName>
        <fullName evidence="1">Uncharacterized protein</fullName>
    </submittedName>
</protein>
<reference evidence="1 2" key="1">
    <citation type="submission" date="2020-08" db="EMBL/GenBank/DDBJ databases">
        <title>Genomic Encyclopedia of Type Strains, Phase III (KMG-III): the genomes of soil and plant-associated and newly described type strains.</title>
        <authorList>
            <person name="Whitman W."/>
        </authorList>
    </citation>
    <scope>NUCLEOTIDE SEQUENCE [LARGE SCALE GENOMIC DNA]</scope>
    <source>
        <strain evidence="1 2">CECT 8840</strain>
    </source>
</reference>
<proteinExistence type="predicted"/>
<evidence type="ECO:0000313" key="1">
    <source>
        <dbReference type="EMBL" id="MBB4919249.1"/>
    </source>
</evidence>